<name>A0A8I0T5Q4_9GAMM</name>
<dbReference type="EMBL" id="AQHF01000032">
    <property type="protein sequence ID" value="MBE0348285.1"/>
    <property type="molecule type" value="Genomic_DNA"/>
</dbReference>
<keyword evidence="2" id="KW-1185">Reference proteome</keyword>
<evidence type="ECO:0000313" key="1">
    <source>
        <dbReference type="EMBL" id="MBE0348285.1"/>
    </source>
</evidence>
<evidence type="ECO:0000313" key="2">
    <source>
        <dbReference type="Proteomes" id="UP000660708"/>
    </source>
</evidence>
<organism evidence="1 2">
    <name type="scientific">Pseudoalteromonas peptidolytica F12-50-A1</name>
    <dbReference type="NCBI Taxonomy" id="1315280"/>
    <lineage>
        <taxon>Bacteria</taxon>
        <taxon>Pseudomonadati</taxon>
        <taxon>Pseudomonadota</taxon>
        <taxon>Gammaproteobacteria</taxon>
        <taxon>Alteromonadales</taxon>
        <taxon>Pseudoalteromonadaceae</taxon>
        <taxon>Pseudoalteromonas</taxon>
    </lineage>
</organism>
<sequence length="136" mass="14824">MLPDGTKLFIADSNDSANPLNIVGFEDIGDLGKDEVFVNTTVLSDDAEVFEVSKRKEGAERDLICRYEPDDEGQKALIAAGNAKEKRKLLVQVPGIANKWEFIAQLSKSKVQKPESGKGLMLVMKIAIESETGSIV</sequence>
<protein>
    <submittedName>
        <fullName evidence="1">Uncharacterized protein</fullName>
    </submittedName>
</protein>
<dbReference type="RefSeq" id="WP_147389468.1">
    <property type="nucleotide sequence ID" value="NZ_AQHF01000032.1"/>
</dbReference>
<dbReference type="AlphaFoldDB" id="A0A8I0T5Q4"/>
<gene>
    <name evidence="1" type="ORF">PPEP_a4570</name>
</gene>
<reference evidence="1 2" key="1">
    <citation type="submission" date="2015-06" db="EMBL/GenBank/DDBJ databases">
        <title>Genome sequence of Pseudoalteromonas peptidolytica.</title>
        <authorList>
            <person name="Xie B.-B."/>
            <person name="Rong J.-C."/>
            <person name="Qin Q.-L."/>
            <person name="Zhang Y.-Z."/>
        </authorList>
    </citation>
    <scope>NUCLEOTIDE SEQUENCE [LARGE SCALE GENOMIC DNA]</scope>
    <source>
        <strain evidence="1 2">F12-50-A1</strain>
    </source>
</reference>
<dbReference type="Proteomes" id="UP000660708">
    <property type="component" value="Unassembled WGS sequence"/>
</dbReference>
<proteinExistence type="predicted"/>
<comment type="caution">
    <text evidence="1">The sequence shown here is derived from an EMBL/GenBank/DDBJ whole genome shotgun (WGS) entry which is preliminary data.</text>
</comment>
<accession>A0A8I0T5Q4</accession>